<evidence type="ECO:0000256" key="4">
    <source>
        <dbReference type="ARBA" id="ARBA00023157"/>
    </source>
</evidence>
<name>A0A9P0HX80_SPOLI</name>
<evidence type="ECO:0000259" key="7">
    <source>
        <dbReference type="PROSITE" id="PS50940"/>
    </source>
</evidence>
<keyword evidence="9" id="KW-1185">Reference proteome</keyword>
<evidence type="ECO:0000313" key="8">
    <source>
        <dbReference type="EMBL" id="CAH1635455.1"/>
    </source>
</evidence>
<feature type="chain" id="PRO_5040283764" description="Chitin-binding type-2 domain-containing protein" evidence="6">
    <location>
        <begin position="17"/>
        <end position="196"/>
    </location>
</feature>
<keyword evidence="3" id="KW-0677">Repeat</keyword>
<accession>A0A9P0HX80</accession>
<keyword evidence="5" id="KW-0325">Glycoprotein</keyword>
<reference evidence="8" key="1">
    <citation type="submission" date="2022-02" db="EMBL/GenBank/DDBJ databases">
        <authorList>
            <person name="King R."/>
        </authorList>
    </citation>
    <scope>NUCLEOTIDE SEQUENCE</scope>
</reference>
<dbReference type="SMART" id="SM00494">
    <property type="entry name" value="ChtBD2"/>
    <property type="match status" value="1"/>
</dbReference>
<dbReference type="Proteomes" id="UP001153321">
    <property type="component" value="Chromosome 11"/>
</dbReference>
<gene>
    <name evidence="8" type="ORF">SPLIT_LOCUS817</name>
</gene>
<organism evidence="8 9">
    <name type="scientific">Spodoptera littoralis</name>
    <name type="common">Egyptian cotton leafworm</name>
    <dbReference type="NCBI Taxonomy" id="7109"/>
    <lineage>
        <taxon>Eukaryota</taxon>
        <taxon>Metazoa</taxon>
        <taxon>Ecdysozoa</taxon>
        <taxon>Arthropoda</taxon>
        <taxon>Hexapoda</taxon>
        <taxon>Insecta</taxon>
        <taxon>Pterygota</taxon>
        <taxon>Neoptera</taxon>
        <taxon>Endopterygota</taxon>
        <taxon>Lepidoptera</taxon>
        <taxon>Glossata</taxon>
        <taxon>Ditrysia</taxon>
        <taxon>Noctuoidea</taxon>
        <taxon>Noctuidae</taxon>
        <taxon>Amphipyrinae</taxon>
        <taxon>Spodoptera</taxon>
    </lineage>
</organism>
<dbReference type="PROSITE" id="PS50940">
    <property type="entry name" value="CHIT_BIND_II"/>
    <property type="match status" value="1"/>
</dbReference>
<dbReference type="GO" id="GO:0008061">
    <property type="term" value="F:chitin binding"/>
    <property type="evidence" value="ECO:0007669"/>
    <property type="project" value="UniProtKB-KW"/>
</dbReference>
<evidence type="ECO:0000256" key="6">
    <source>
        <dbReference type="SAM" id="SignalP"/>
    </source>
</evidence>
<dbReference type="Pfam" id="PF01607">
    <property type="entry name" value="CBM_14"/>
    <property type="match status" value="1"/>
</dbReference>
<dbReference type="PANTHER" id="PTHR23301">
    <property type="entry name" value="CHITIN BINDING PERITROPHIN-A"/>
    <property type="match status" value="1"/>
</dbReference>
<dbReference type="InterPro" id="IPR002557">
    <property type="entry name" value="Chitin-bd_dom"/>
</dbReference>
<dbReference type="PANTHER" id="PTHR23301:SF0">
    <property type="entry name" value="CHITIN-BINDING TYPE-2 DOMAIN-CONTAINING PROTEIN-RELATED"/>
    <property type="match status" value="1"/>
</dbReference>
<dbReference type="InterPro" id="IPR036508">
    <property type="entry name" value="Chitin-bd_dom_sf"/>
</dbReference>
<keyword evidence="2 6" id="KW-0732">Signal</keyword>
<keyword evidence="4" id="KW-1015">Disulfide bond</keyword>
<sequence>MYKLLLLSCLLASCLAGPHDVPSWIRDASRPPWRGGRGCADRRAGWEACAHVNSTVSLAPHPRDCRLFFYCSSIGIGIPLVCRRCPAGLHFNPELLVCDWPNNVNCTAGPPPRPRPTLHPTDSTALPTDTTVIYSDTPTPVAESTVAETSDQPTSTSMPPHRIQDIAALEHSMAAAQQGWALAVAYSIDRALHSAR</sequence>
<feature type="signal peptide" evidence="6">
    <location>
        <begin position="1"/>
        <end position="16"/>
    </location>
</feature>
<keyword evidence="1" id="KW-0147">Chitin-binding</keyword>
<protein>
    <recommendedName>
        <fullName evidence="7">Chitin-binding type-2 domain-containing protein</fullName>
    </recommendedName>
</protein>
<evidence type="ECO:0000256" key="3">
    <source>
        <dbReference type="ARBA" id="ARBA00022737"/>
    </source>
</evidence>
<dbReference type="SUPFAM" id="SSF57625">
    <property type="entry name" value="Invertebrate chitin-binding proteins"/>
    <property type="match status" value="1"/>
</dbReference>
<dbReference type="InterPro" id="IPR051940">
    <property type="entry name" value="Chitin_bind-dev_reg"/>
</dbReference>
<proteinExistence type="predicted"/>
<evidence type="ECO:0000256" key="1">
    <source>
        <dbReference type="ARBA" id="ARBA00022669"/>
    </source>
</evidence>
<evidence type="ECO:0000256" key="5">
    <source>
        <dbReference type="ARBA" id="ARBA00023180"/>
    </source>
</evidence>
<dbReference type="Gene3D" id="2.170.140.10">
    <property type="entry name" value="Chitin binding domain"/>
    <property type="match status" value="1"/>
</dbReference>
<dbReference type="AlphaFoldDB" id="A0A9P0HX80"/>
<evidence type="ECO:0000256" key="2">
    <source>
        <dbReference type="ARBA" id="ARBA00022729"/>
    </source>
</evidence>
<evidence type="ECO:0000313" key="9">
    <source>
        <dbReference type="Proteomes" id="UP001153321"/>
    </source>
</evidence>
<feature type="domain" description="Chitin-binding type-2" evidence="7">
    <location>
        <begin position="46"/>
        <end position="108"/>
    </location>
</feature>
<dbReference type="EMBL" id="LR824542">
    <property type="protein sequence ID" value="CAH1635455.1"/>
    <property type="molecule type" value="Genomic_DNA"/>
</dbReference>
<dbReference type="GO" id="GO:0005576">
    <property type="term" value="C:extracellular region"/>
    <property type="evidence" value="ECO:0007669"/>
    <property type="project" value="InterPro"/>
</dbReference>